<dbReference type="Pfam" id="PF22936">
    <property type="entry name" value="Pol_BBD"/>
    <property type="match status" value="1"/>
</dbReference>
<feature type="domain" description="Integrase catalytic" evidence="3">
    <location>
        <begin position="742"/>
        <end position="905"/>
    </location>
</feature>
<dbReference type="CDD" id="cd09272">
    <property type="entry name" value="RNase_HI_RT_Ty1"/>
    <property type="match status" value="1"/>
</dbReference>
<dbReference type="Proteomes" id="UP000701853">
    <property type="component" value="Chromosome 10"/>
</dbReference>
<dbReference type="SUPFAM" id="SSF56672">
    <property type="entry name" value="DNA/RNA polymerases"/>
    <property type="match status" value="1"/>
</dbReference>
<keyword evidence="1" id="KW-0064">Aspartyl protease</keyword>
<evidence type="ECO:0000313" key="5">
    <source>
        <dbReference type="Proteomes" id="UP000701853"/>
    </source>
</evidence>
<dbReference type="InterPro" id="IPR013103">
    <property type="entry name" value="RVT_2"/>
</dbReference>
<organism evidence="4 5">
    <name type="scientific">Gossypium anomalum</name>
    <dbReference type="NCBI Taxonomy" id="47600"/>
    <lineage>
        <taxon>Eukaryota</taxon>
        <taxon>Viridiplantae</taxon>
        <taxon>Streptophyta</taxon>
        <taxon>Embryophyta</taxon>
        <taxon>Tracheophyta</taxon>
        <taxon>Spermatophyta</taxon>
        <taxon>Magnoliopsida</taxon>
        <taxon>eudicotyledons</taxon>
        <taxon>Gunneridae</taxon>
        <taxon>Pentapetalae</taxon>
        <taxon>rosids</taxon>
        <taxon>malvids</taxon>
        <taxon>Malvales</taxon>
        <taxon>Malvaceae</taxon>
        <taxon>Malvoideae</taxon>
        <taxon>Gossypium</taxon>
    </lineage>
</organism>
<dbReference type="PROSITE" id="PS50994">
    <property type="entry name" value="INTEGRASE"/>
    <property type="match status" value="1"/>
</dbReference>
<dbReference type="InterPro" id="IPR054722">
    <property type="entry name" value="PolX-like_BBD"/>
</dbReference>
<dbReference type="InterPro" id="IPR036397">
    <property type="entry name" value="RNaseH_sf"/>
</dbReference>
<dbReference type="Gene3D" id="3.30.420.10">
    <property type="entry name" value="Ribonuclease H-like superfamily/Ribonuclease H"/>
    <property type="match status" value="1"/>
</dbReference>
<feature type="compositionally biased region" description="Low complexity" evidence="2">
    <location>
        <begin position="1043"/>
        <end position="1055"/>
    </location>
</feature>
<dbReference type="Pfam" id="PF13976">
    <property type="entry name" value="gag_pre-integrs"/>
    <property type="match status" value="1"/>
</dbReference>
<dbReference type="GO" id="GO:0003676">
    <property type="term" value="F:nucleic acid binding"/>
    <property type="evidence" value="ECO:0007669"/>
    <property type="project" value="InterPro"/>
</dbReference>
<dbReference type="Pfam" id="PF25597">
    <property type="entry name" value="SH3_retrovirus"/>
    <property type="match status" value="1"/>
</dbReference>
<dbReference type="Pfam" id="PF07727">
    <property type="entry name" value="RVT_2"/>
    <property type="match status" value="1"/>
</dbReference>
<feature type="compositionally biased region" description="Polar residues" evidence="2">
    <location>
        <begin position="1009"/>
        <end position="1022"/>
    </location>
</feature>
<protein>
    <recommendedName>
        <fullName evidence="3">Integrase catalytic domain-containing protein</fullName>
    </recommendedName>
</protein>
<proteinExistence type="predicted"/>
<dbReference type="EMBL" id="JAHUZN010000010">
    <property type="protein sequence ID" value="KAG8482358.1"/>
    <property type="molecule type" value="Genomic_DNA"/>
</dbReference>
<keyword evidence="5" id="KW-1185">Reference proteome</keyword>
<feature type="region of interest" description="Disordered" evidence="2">
    <location>
        <begin position="275"/>
        <end position="296"/>
    </location>
</feature>
<gene>
    <name evidence="4" type="ORF">CXB51_027239</name>
</gene>
<reference evidence="4 5" key="1">
    <citation type="journal article" date="2021" name="bioRxiv">
        <title>The Gossypium anomalum genome as a resource for cotton improvement and evolutionary analysis of hybrid incompatibility.</title>
        <authorList>
            <person name="Grover C.E."/>
            <person name="Yuan D."/>
            <person name="Arick M.A."/>
            <person name="Miller E.R."/>
            <person name="Hu G."/>
            <person name="Peterson D.G."/>
            <person name="Wendel J.F."/>
            <person name="Udall J.A."/>
        </authorList>
    </citation>
    <scope>NUCLEOTIDE SEQUENCE [LARGE SCALE GENOMIC DNA]</scope>
    <source>
        <strain evidence="4">JFW-Udall</strain>
        <tissue evidence="4">Leaf</tissue>
    </source>
</reference>
<keyword evidence="1" id="KW-0378">Hydrolase</keyword>
<dbReference type="SUPFAM" id="SSF53098">
    <property type="entry name" value="Ribonuclease H-like"/>
    <property type="match status" value="1"/>
</dbReference>
<dbReference type="GO" id="GO:0015074">
    <property type="term" value="P:DNA integration"/>
    <property type="evidence" value="ECO:0007669"/>
    <property type="project" value="InterPro"/>
</dbReference>
<dbReference type="PANTHER" id="PTHR11439:SF455">
    <property type="entry name" value="RLK (RECEPTOR-LIKE PROTEIN KINASE) 8, PUTATIVE-RELATED"/>
    <property type="match status" value="1"/>
</dbReference>
<dbReference type="InterPro" id="IPR012337">
    <property type="entry name" value="RNaseH-like_sf"/>
</dbReference>
<dbReference type="InterPro" id="IPR043502">
    <property type="entry name" value="DNA/RNA_pol_sf"/>
</dbReference>
<accession>A0A8J5Y5F4</accession>
<feature type="region of interest" description="Disordered" evidence="2">
    <location>
        <begin position="1006"/>
        <end position="1055"/>
    </location>
</feature>
<evidence type="ECO:0000256" key="1">
    <source>
        <dbReference type="ARBA" id="ARBA00022750"/>
    </source>
</evidence>
<dbReference type="InterPro" id="IPR057670">
    <property type="entry name" value="SH3_retrovirus"/>
</dbReference>
<dbReference type="Pfam" id="PF14223">
    <property type="entry name" value="Retrotran_gag_2"/>
    <property type="match status" value="1"/>
</dbReference>
<dbReference type="PANTHER" id="PTHR11439">
    <property type="entry name" value="GAG-POL-RELATED RETROTRANSPOSON"/>
    <property type="match status" value="1"/>
</dbReference>
<evidence type="ECO:0000256" key="2">
    <source>
        <dbReference type="SAM" id="MobiDB-lite"/>
    </source>
</evidence>
<dbReference type="OrthoDB" id="1749397at2759"/>
<comment type="caution">
    <text evidence="4">The sequence shown here is derived from an EMBL/GenBank/DDBJ whole genome shotgun (WGS) entry which is preliminary data.</text>
</comment>
<dbReference type="InterPro" id="IPR001584">
    <property type="entry name" value="Integrase_cat-core"/>
</dbReference>
<feature type="compositionally biased region" description="Low complexity" evidence="2">
    <location>
        <begin position="279"/>
        <end position="292"/>
    </location>
</feature>
<evidence type="ECO:0000259" key="3">
    <source>
        <dbReference type="PROSITE" id="PS50994"/>
    </source>
</evidence>
<sequence>MDWFSSYQSVKKLLAAVNSLFIEILSWYQSPLDSGPMACLNSTDSASTDGGCAAFQGDKVVTSFPRHDVVKLDDSTFIQWRQQVRLILGGYGLLGFVDGTVSPPSRFIASPDGSLVPNSSAQVFDQQDQLLTSWLLSTISSSCLSSFTDARSACDVWATATSLFAADTGAKQSWIRHELHSLKKGALSIKEYVAKIKNLCALLAASGTRISEQEKAQVMLAGLPSDFDAVVFSVSLASEPVPFQRLVEALLECENRQLRAVQEVVMHANLVEGVSSPTSASSARGGRPPASGRGRGFRPRIQCQICNRIGHLAQKCYYRFRRDFDGSPAEARALDATPTLGGPRSVHLAPQGDFGDGVGGPSFQRMRFTHSLGQNHFQFGQNQHAFRPNYASGQNWNPASCYGGPHGVLDGHVPRPGPNRPNLVNGLHGSSRPFVTYNKFGAGNFGEHLNECGPVSNCVHVGYPLSRDPVIGDGCDPSAPPIPLKTKPRARVYSGFDPCIGLPRVGDLHASDFSASDSHVNTAQVGSNGGDTDGYIPVPVGSESWYPDSGASNHVCRDASALQGSSPYFGKSSLLMGDGTPAPISSVGTCVLPTQSKLLRLSDVLCVPRIRKNLMSVSQFARDNNVYFEFHPTYCVVKDIVTRETLLKGHIHDGLYQFSLPEMSRPTASAPVAASIEFQNKPNKGDVFSLWHKCLGHPSTCVVKSILNKCNVVMAKDCLDGVCTACQKGKSQKLPFTCSTTKYNTPFELVVSDLWGPASVSCGNNWYYIAFVDVCTRFTWVYLLRQKSQALQCFVQFQQLVKTQFGVSIKQFQSDWGGEYRAFTSLLASQGIIHRITCPHTSEQNGVVERKHRHIVDMGLTLLAQAGLSMEYWGYAFCCAVHLINRLPTVVLKGQTPFQALYGHAPTYDHLRVFGCCCFPYLRPFSSHKLDFRSQPSIFLGYSPHHKGYQCLLPSGKIVVSRHVVFDEARFLSSTPDPSSAPVHSSSVPTFVPLVRPSLPHFVTVPRSDASSPDQLSPSASCSLVPVPAQSGVGSDREPSRCSSGTSVSSGATAVEEGPASHFVVDNHVSNTHPMVTRAKAGIFKPKVMHVEVAEPSTIEEAMSTPEWRSAAQDEYDALVRNSTWELVPLPLNRKIIGCKWIFKVKKNPDGTIDRRKARLVAKGCSQVPGCDFKETFSPVIKPATIRIILSIAVTKGWSLRQVDVNNAFLNGDLTDEVFMQQPPGYVQSGPNGEQLVCRLTKALYGLRQAPRAWFIKLREFLISSGFVLSKSDASLFVRVSSEFTLYVLVYVDDIVITGSSSDEINYFVQQLHAKFALKDMGELHYFLGIEVNRSSSGSLHLSQRKYIRELLTRSSMANAKGVHTPMVSSSVLSKNEGEPLADPTEYRSLAGALQYVVLTRPDVAYAVNRVCQFMHAPTSSHMVALKRILRYLCGTPSHGLVFRPSDRLSLVGYADANWGLDFDDRRSTTGYCIYFGHTPISWCSKKQPVVSRSTAEAEYRSLAAATSDVTWLVSLLAELKVNSVDLPTIWCDNSSAVAVAANPVLHSKFKHVELDLFFVREKVASEDLIVGEVPACDQVADILTKPLSASLFSRFRHLLRVLPLEEAG</sequence>
<dbReference type="InterPro" id="IPR025724">
    <property type="entry name" value="GAG-pre-integrase_dom"/>
</dbReference>
<evidence type="ECO:0000313" key="4">
    <source>
        <dbReference type="EMBL" id="KAG8482358.1"/>
    </source>
</evidence>
<keyword evidence="1" id="KW-0645">Protease</keyword>
<name>A0A8J5Y5F4_9ROSI</name>
<dbReference type="GO" id="GO:0004190">
    <property type="term" value="F:aspartic-type endopeptidase activity"/>
    <property type="evidence" value="ECO:0007669"/>
    <property type="project" value="UniProtKB-KW"/>
</dbReference>
<dbReference type="Pfam" id="PF00665">
    <property type="entry name" value="rve"/>
    <property type="match status" value="1"/>
</dbReference>